<dbReference type="STRING" id="27342.A0A0H2SRU5"/>
<dbReference type="PANTHER" id="PTHR13266">
    <property type="entry name" value="PROTEASOME INHIBITOR"/>
    <property type="match status" value="1"/>
</dbReference>
<evidence type="ECO:0000313" key="7">
    <source>
        <dbReference type="Proteomes" id="UP000053477"/>
    </source>
</evidence>
<feature type="compositionally biased region" description="Gly residues" evidence="4">
    <location>
        <begin position="178"/>
        <end position="189"/>
    </location>
</feature>
<dbReference type="AlphaFoldDB" id="A0A0H2SRU5"/>
<name>A0A0H2SRU5_9AGAM</name>
<evidence type="ECO:0000256" key="4">
    <source>
        <dbReference type="SAM" id="MobiDB-lite"/>
    </source>
</evidence>
<proteinExistence type="inferred from homology"/>
<feature type="region of interest" description="Disordered" evidence="4">
    <location>
        <begin position="1"/>
        <end position="25"/>
    </location>
</feature>
<evidence type="ECO:0000256" key="3">
    <source>
        <dbReference type="ARBA" id="ARBA00022490"/>
    </source>
</evidence>
<reference evidence="6 7" key="1">
    <citation type="submission" date="2015-04" db="EMBL/GenBank/DDBJ databases">
        <title>Complete genome sequence of Schizopora paradoxa KUC8140, a cosmopolitan wood degrader in East Asia.</title>
        <authorList>
            <consortium name="DOE Joint Genome Institute"/>
            <person name="Min B."/>
            <person name="Park H."/>
            <person name="Jang Y."/>
            <person name="Kim J.-J."/>
            <person name="Kim K.H."/>
            <person name="Pangilinan J."/>
            <person name="Lipzen A."/>
            <person name="Riley R."/>
            <person name="Grigoriev I.V."/>
            <person name="Spatafora J.W."/>
            <person name="Choi I.-G."/>
        </authorList>
    </citation>
    <scope>NUCLEOTIDE SEQUENCE [LARGE SCALE GENOMIC DNA]</scope>
    <source>
        <strain evidence="6 7">KUC8140</strain>
    </source>
</reference>
<dbReference type="Pfam" id="PF08577">
    <property type="entry name" value="PI31_Prot_C"/>
    <property type="match status" value="1"/>
</dbReference>
<comment type="similarity">
    <text evidence="2">Belongs to the proteasome inhibitor PI31 family.</text>
</comment>
<organism evidence="6 7">
    <name type="scientific">Schizopora paradoxa</name>
    <dbReference type="NCBI Taxonomy" id="27342"/>
    <lineage>
        <taxon>Eukaryota</taxon>
        <taxon>Fungi</taxon>
        <taxon>Dikarya</taxon>
        <taxon>Basidiomycota</taxon>
        <taxon>Agaricomycotina</taxon>
        <taxon>Agaricomycetes</taxon>
        <taxon>Hymenochaetales</taxon>
        <taxon>Schizoporaceae</taxon>
        <taxon>Schizopora</taxon>
    </lineage>
</organism>
<keyword evidence="7" id="KW-1185">Reference proteome</keyword>
<dbReference type="InParanoid" id="A0A0H2SRU5"/>
<dbReference type="GO" id="GO:0004866">
    <property type="term" value="F:endopeptidase inhibitor activity"/>
    <property type="evidence" value="ECO:0007669"/>
    <property type="project" value="InterPro"/>
</dbReference>
<dbReference type="Proteomes" id="UP000053477">
    <property type="component" value="Unassembled WGS sequence"/>
</dbReference>
<dbReference type="EMBL" id="KQ085884">
    <property type="protein sequence ID" value="KLO19841.1"/>
    <property type="molecule type" value="Genomic_DNA"/>
</dbReference>
<evidence type="ECO:0000256" key="1">
    <source>
        <dbReference type="ARBA" id="ARBA00004496"/>
    </source>
</evidence>
<comment type="subcellular location">
    <subcellularLocation>
        <location evidence="1">Cytoplasm</location>
    </subcellularLocation>
</comment>
<sequence>MQKGNMQTAGNAAGNNNNAAANSTTPSGGNTCNAYYPHSIASTGTQNFTPGARLPGQAECSYYPINQQGSPTYSPQIGATDLNPNAMQSQTNSSNLSPYQGGGMIVGRDHPVFQGGQQGQSTWPGNGYLSPLAAPPGARFDPIVPFSGPSFGVGPGRRPPGSQYSGNPDFDELPPPGSGRGGGGSGPTF</sequence>
<evidence type="ECO:0000259" key="5">
    <source>
        <dbReference type="Pfam" id="PF08577"/>
    </source>
</evidence>
<feature type="compositionally biased region" description="Low complexity" evidence="4">
    <location>
        <begin position="9"/>
        <end position="22"/>
    </location>
</feature>
<dbReference type="OrthoDB" id="68090at2759"/>
<dbReference type="PANTHER" id="PTHR13266:SF1">
    <property type="entry name" value="PROTEASOME INHIBITOR PI31 SUBUNIT"/>
    <property type="match status" value="1"/>
</dbReference>
<dbReference type="GO" id="GO:0005737">
    <property type="term" value="C:cytoplasm"/>
    <property type="evidence" value="ECO:0007669"/>
    <property type="project" value="UniProtKB-SubCell"/>
</dbReference>
<evidence type="ECO:0000313" key="6">
    <source>
        <dbReference type="EMBL" id="KLO19841.1"/>
    </source>
</evidence>
<feature type="region of interest" description="Disordered" evidence="4">
    <location>
        <begin position="141"/>
        <end position="189"/>
    </location>
</feature>
<dbReference type="InterPro" id="IPR045128">
    <property type="entry name" value="PI31-like"/>
</dbReference>
<keyword evidence="3" id="KW-0963">Cytoplasm</keyword>
<accession>A0A0H2SRU5</accession>
<evidence type="ECO:0000256" key="2">
    <source>
        <dbReference type="ARBA" id="ARBA00006405"/>
    </source>
</evidence>
<feature type="compositionally biased region" description="Polar residues" evidence="4">
    <location>
        <begin position="65"/>
        <end position="98"/>
    </location>
</feature>
<dbReference type="GO" id="GO:0043161">
    <property type="term" value="P:proteasome-mediated ubiquitin-dependent protein catabolic process"/>
    <property type="evidence" value="ECO:0007669"/>
    <property type="project" value="InterPro"/>
</dbReference>
<gene>
    <name evidence="6" type="ORF">SCHPADRAFT_924146</name>
</gene>
<dbReference type="GO" id="GO:0070628">
    <property type="term" value="F:proteasome binding"/>
    <property type="evidence" value="ECO:0007669"/>
    <property type="project" value="InterPro"/>
</dbReference>
<feature type="region of interest" description="Disordered" evidence="4">
    <location>
        <begin position="65"/>
        <end position="108"/>
    </location>
</feature>
<protein>
    <recommendedName>
        <fullName evidence="5">PI31 proteasome regulator C-terminal domain-containing protein</fullName>
    </recommendedName>
</protein>
<dbReference type="InterPro" id="IPR013886">
    <property type="entry name" value="PI31_Prot_C"/>
</dbReference>
<feature type="domain" description="PI31 proteasome regulator C-terminal" evidence="5">
    <location>
        <begin position="77"/>
        <end position="145"/>
    </location>
</feature>